<dbReference type="EC" id="3.5.1.-" evidence="3"/>
<evidence type="ECO:0000259" key="2">
    <source>
        <dbReference type="Pfam" id="PF01425"/>
    </source>
</evidence>
<dbReference type="Proteomes" id="UP000010296">
    <property type="component" value="Unassembled WGS sequence"/>
</dbReference>
<feature type="domain" description="Amidase" evidence="2">
    <location>
        <begin position="31"/>
        <end position="475"/>
    </location>
</feature>
<comment type="similarity">
    <text evidence="1">Belongs to the amidase family.</text>
</comment>
<dbReference type="InterPro" id="IPR020556">
    <property type="entry name" value="Amidase_CS"/>
</dbReference>
<keyword evidence="4" id="KW-1185">Reference proteome</keyword>
<dbReference type="NCBIfam" id="NF005099">
    <property type="entry name" value="PRK06529.1"/>
    <property type="match status" value="1"/>
</dbReference>
<dbReference type="InterPro" id="IPR036928">
    <property type="entry name" value="AS_sf"/>
</dbReference>
<dbReference type="PANTHER" id="PTHR11895:SF7">
    <property type="entry name" value="GLUTAMYL-TRNA(GLN) AMIDOTRANSFERASE SUBUNIT A, MITOCHONDRIAL"/>
    <property type="match status" value="1"/>
</dbReference>
<dbReference type="InterPro" id="IPR000120">
    <property type="entry name" value="Amidase"/>
</dbReference>
<proteinExistence type="inferred from homology"/>
<protein>
    <submittedName>
        <fullName evidence="3">Amidase</fullName>
        <ecNumber evidence="3">3.5.1.-</ecNumber>
    </submittedName>
</protein>
<evidence type="ECO:0000313" key="3">
    <source>
        <dbReference type="EMBL" id="EFU73604.1"/>
    </source>
</evidence>
<name>E6LGS5_ENTI1</name>
<dbReference type="AlphaFoldDB" id="E6LGS5"/>
<gene>
    <name evidence="3" type="ORF">HMPREF9088_1565</name>
</gene>
<keyword evidence="3" id="KW-0378">Hydrolase</keyword>
<dbReference type="STRING" id="888064.HMPREF9088_1565"/>
<dbReference type="GO" id="GO:0016787">
    <property type="term" value="F:hydrolase activity"/>
    <property type="evidence" value="ECO:0007669"/>
    <property type="project" value="UniProtKB-KW"/>
</dbReference>
<comment type="caution">
    <text evidence="3">The sequence shown here is derived from an EMBL/GenBank/DDBJ whole genome shotgun (WGS) entry which is preliminary data.</text>
</comment>
<dbReference type="PROSITE" id="PS00571">
    <property type="entry name" value="AMIDASES"/>
    <property type="match status" value="1"/>
</dbReference>
<dbReference type="Gene3D" id="3.90.1300.10">
    <property type="entry name" value="Amidase signature (AS) domain"/>
    <property type="match status" value="1"/>
</dbReference>
<dbReference type="HOGENOM" id="CLU_009600_0_4_9"/>
<dbReference type="PANTHER" id="PTHR11895">
    <property type="entry name" value="TRANSAMIDASE"/>
    <property type="match status" value="1"/>
</dbReference>
<sequence length="502" mass="55638">MDSIRHEKGKNMYDTLSLVSLLKTKKISHQELLAECMKSIGAQNEQLNALVHYDQTAYVAQLQQTDWQNLPFAGLPIPLKILGHVKKGWSASASSILFKDEKASMTSHFVHRLETLGFIPFGQTNAPEFGFKNVTDPQLYGVSKNPWHTAYSPGGSSGGAAAAVASGMFSIATASDGGGSIRIPASFSGLIGLKPSRGVMPVGPGDYRSWQGASVSFAMTRSMRDTETLFYLLRDKENQSPYQAPWAEWQHHQAAPHKKRKIGFFIDSPIGNRVSEDAKRVMKRTIDLLVQQGHEVEEVSYPIDGKALMQAYYRMNGADTAAMFESIEQQMGRPLTMKDMELMTWGIYQSGKRMRASQYVASLHVWDQAAVSMEAFFQDYDVLLSPSATTTAPKLATDLQSDAIREQLHAIQTLPFSQTEEVVYNMFEKSLHLTPYTQLANLTGQPAISLPMGVAENGLPLGVQLQSAKGREDLLFQLGYELENEGAFQFLHPTKQLEVTRS</sequence>
<evidence type="ECO:0000256" key="1">
    <source>
        <dbReference type="ARBA" id="ARBA00009199"/>
    </source>
</evidence>
<dbReference type="Pfam" id="PF01425">
    <property type="entry name" value="Amidase"/>
    <property type="match status" value="1"/>
</dbReference>
<reference evidence="3 4" key="1">
    <citation type="submission" date="2010-12" db="EMBL/GenBank/DDBJ databases">
        <authorList>
            <person name="Muzny D."/>
            <person name="Qin X."/>
            <person name="Deng J."/>
            <person name="Jiang H."/>
            <person name="Liu Y."/>
            <person name="Qu J."/>
            <person name="Song X.-Z."/>
            <person name="Zhang L."/>
            <person name="Thornton R."/>
            <person name="Coyle M."/>
            <person name="Francisco L."/>
            <person name="Jackson L."/>
            <person name="Javaid M."/>
            <person name="Korchina V."/>
            <person name="Kovar C."/>
            <person name="Mata R."/>
            <person name="Mathew T."/>
            <person name="Ngo R."/>
            <person name="Nguyen L."/>
            <person name="Nguyen N."/>
            <person name="Okwuonu G."/>
            <person name="Ongeri F."/>
            <person name="Pham C."/>
            <person name="Simmons D."/>
            <person name="Wilczek-Boney K."/>
            <person name="Hale W."/>
            <person name="Jakkamsetti A."/>
            <person name="Pham P."/>
            <person name="Ruth R."/>
            <person name="San Lucas F."/>
            <person name="Warren J."/>
            <person name="Zhang J."/>
            <person name="Zhao Z."/>
            <person name="Zhou C."/>
            <person name="Zhu D."/>
            <person name="Lee S."/>
            <person name="Bess C."/>
            <person name="Blankenburg K."/>
            <person name="Forbes L."/>
            <person name="Fu Q."/>
            <person name="Gubbala S."/>
            <person name="Hirani K."/>
            <person name="Jayaseelan J.C."/>
            <person name="Lara F."/>
            <person name="Munidasa M."/>
            <person name="Palculict T."/>
            <person name="Patil S."/>
            <person name="Pu L.-L."/>
            <person name="Saada N."/>
            <person name="Tang L."/>
            <person name="Weissenberger G."/>
            <person name="Zhu Y."/>
            <person name="Hemphill L."/>
            <person name="Shang Y."/>
            <person name="Youmans B."/>
            <person name="Ayvaz T."/>
            <person name="Ross M."/>
            <person name="Santibanez J."/>
            <person name="Aqrawi P."/>
            <person name="Gross S."/>
            <person name="Joshi V."/>
            <person name="Fowler G."/>
            <person name="Nazareth L."/>
            <person name="Reid J."/>
            <person name="Worley K."/>
            <person name="Petrosino J."/>
            <person name="Highlander S."/>
            <person name="Gibbs R."/>
        </authorList>
    </citation>
    <scope>NUCLEOTIDE SEQUENCE [LARGE SCALE GENOMIC DNA]</scope>
    <source>
        <strain evidence="4">DSM 15952 / CCUG 50447 / LMG 22039 / TP 1.5</strain>
    </source>
</reference>
<dbReference type="InterPro" id="IPR023631">
    <property type="entry name" value="Amidase_dom"/>
</dbReference>
<dbReference type="eggNOG" id="COG0154">
    <property type="taxonomic scope" value="Bacteria"/>
</dbReference>
<accession>E6LGS5</accession>
<dbReference type="SUPFAM" id="SSF75304">
    <property type="entry name" value="Amidase signature (AS) enzymes"/>
    <property type="match status" value="1"/>
</dbReference>
<organism evidence="3 4">
    <name type="scientific">Enterococcus italicus (strain DSM 15952 / CCUG 50447 / LMG 22039 / TP 1.5)</name>
    <dbReference type="NCBI Taxonomy" id="888064"/>
    <lineage>
        <taxon>Bacteria</taxon>
        <taxon>Bacillati</taxon>
        <taxon>Bacillota</taxon>
        <taxon>Bacilli</taxon>
        <taxon>Lactobacillales</taxon>
        <taxon>Enterococcaceae</taxon>
        <taxon>Enterococcus</taxon>
    </lineage>
</organism>
<evidence type="ECO:0000313" key="4">
    <source>
        <dbReference type="Proteomes" id="UP000010296"/>
    </source>
</evidence>
<dbReference type="EMBL" id="AEPV01000065">
    <property type="protein sequence ID" value="EFU73604.1"/>
    <property type="molecule type" value="Genomic_DNA"/>
</dbReference>